<dbReference type="Proteomes" id="UP001172155">
    <property type="component" value="Unassembled WGS sequence"/>
</dbReference>
<feature type="region of interest" description="Disordered" evidence="1">
    <location>
        <begin position="90"/>
        <end position="124"/>
    </location>
</feature>
<organism evidence="2 3">
    <name type="scientific">Schizothecium vesticola</name>
    <dbReference type="NCBI Taxonomy" id="314040"/>
    <lineage>
        <taxon>Eukaryota</taxon>
        <taxon>Fungi</taxon>
        <taxon>Dikarya</taxon>
        <taxon>Ascomycota</taxon>
        <taxon>Pezizomycotina</taxon>
        <taxon>Sordariomycetes</taxon>
        <taxon>Sordariomycetidae</taxon>
        <taxon>Sordariales</taxon>
        <taxon>Schizotheciaceae</taxon>
        <taxon>Schizothecium</taxon>
    </lineage>
</organism>
<evidence type="ECO:0008006" key="4">
    <source>
        <dbReference type="Google" id="ProtNLM"/>
    </source>
</evidence>
<dbReference type="AlphaFoldDB" id="A0AA40F535"/>
<evidence type="ECO:0000313" key="2">
    <source>
        <dbReference type="EMBL" id="KAK0751369.1"/>
    </source>
</evidence>
<sequence>MSPPVKTFPAKDLPSAAQVGANGKVRRTEDGRPIDLARDCELRGLVQYECLVMQPEVAHSPIQCWPVQRLFRKCQDKNGAFTVETTAWEGPEAATTSTGTAGGHAMAGVGVGQPVQKLEKPLQS</sequence>
<proteinExistence type="predicted"/>
<name>A0AA40F535_9PEZI</name>
<feature type="compositionally biased region" description="Low complexity" evidence="1">
    <location>
        <begin position="93"/>
        <end position="108"/>
    </location>
</feature>
<protein>
    <recommendedName>
        <fullName evidence="4">Mitochondrial export protein Som1</fullName>
    </recommendedName>
</protein>
<comment type="caution">
    <text evidence="2">The sequence shown here is derived from an EMBL/GenBank/DDBJ whole genome shotgun (WGS) entry which is preliminary data.</text>
</comment>
<keyword evidence="3" id="KW-1185">Reference proteome</keyword>
<evidence type="ECO:0000256" key="1">
    <source>
        <dbReference type="SAM" id="MobiDB-lite"/>
    </source>
</evidence>
<gene>
    <name evidence="2" type="ORF">B0T18DRAFT_402357</name>
</gene>
<dbReference type="Pfam" id="PF11093">
    <property type="entry name" value="Mitochondr_Som1"/>
    <property type="match status" value="1"/>
</dbReference>
<feature type="region of interest" description="Disordered" evidence="1">
    <location>
        <begin position="1"/>
        <end position="26"/>
    </location>
</feature>
<evidence type="ECO:0000313" key="3">
    <source>
        <dbReference type="Proteomes" id="UP001172155"/>
    </source>
</evidence>
<reference evidence="2" key="1">
    <citation type="submission" date="2023-06" db="EMBL/GenBank/DDBJ databases">
        <title>Genome-scale phylogeny and comparative genomics of the fungal order Sordariales.</title>
        <authorList>
            <consortium name="Lawrence Berkeley National Laboratory"/>
            <person name="Hensen N."/>
            <person name="Bonometti L."/>
            <person name="Westerberg I."/>
            <person name="Brannstrom I.O."/>
            <person name="Guillou S."/>
            <person name="Cros-Aarteil S."/>
            <person name="Calhoun S."/>
            <person name="Haridas S."/>
            <person name="Kuo A."/>
            <person name="Mondo S."/>
            <person name="Pangilinan J."/>
            <person name="Riley R."/>
            <person name="LaButti K."/>
            <person name="Andreopoulos B."/>
            <person name="Lipzen A."/>
            <person name="Chen C."/>
            <person name="Yanf M."/>
            <person name="Daum C."/>
            <person name="Ng V."/>
            <person name="Clum A."/>
            <person name="Steindorff A."/>
            <person name="Ohm R."/>
            <person name="Martin F."/>
            <person name="Silar P."/>
            <person name="Natvig D."/>
            <person name="Lalanne C."/>
            <person name="Gautier V."/>
            <person name="Ament-velasquez S.L."/>
            <person name="Kruys A."/>
            <person name="Hutchinson M.I."/>
            <person name="Powell A.J."/>
            <person name="Barry K."/>
            <person name="Miller A.N."/>
            <person name="Grigoriev I.V."/>
            <person name="Debuchy R."/>
            <person name="Gladieux P."/>
            <person name="Thoren M.H."/>
            <person name="Johannesson H."/>
        </authorList>
    </citation>
    <scope>NUCLEOTIDE SEQUENCE</scope>
    <source>
        <strain evidence="2">SMH3187-1</strain>
    </source>
</reference>
<dbReference type="InterPro" id="IPR024645">
    <property type="entry name" value="Mitochondr_Som1"/>
</dbReference>
<dbReference type="GO" id="GO:0042720">
    <property type="term" value="C:mitochondrial inner membrane peptidase complex"/>
    <property type="evidence" value="ECO:0007669"/>
    <property type="project" value="InterPro"/>
</dbReference>
<accession>A0AA40F535</accession>
<dbReference type="EMBL" id="JAUKUD010000002">
    <property type="protein sequence ID" value="KAK0751369.1"/>
    <property type="molecule type" value="Genomic_DNA"/>
</dbReference>